<evidence type="ECO:0000313" key="3">
    <source>
        <dbReference type="EMBL" id="CAB4661961.1"/>
    </source>
</evidence>
<dbReference type="EMBL" id="CAEZWM010000129">
    <property type="protein sequence ID" value="CAB4661961.1"/>
    <property type="molecule type" value="Genomic_DNA"/>
</dbReference>
<feature type="compositionally biased region" description="Low complexity" evidence="1">
    <location>
        <begin position="165"/>
        <end position="178"/>
    </location>
</feature>
<organism evidence="3">
    <name type="scientific">freshwater metagenome</name>
    <dbReference type="NCBI Taxonomy" id="449393"/>
    <lineage>
        <taxon>unclassified sequences</taxon>
        <taxon>metagenomes</taxon>
        <taxon>ecological metagenomes</taxon>
    </lineage>
</organism>
<proteinExistence type="predicted"/>
<keyword evidence="2" id="KW-1133">Transmembrane helix</keyword>
<evidence type="ECO:0000256" key="2">
    <source>
        <dbReference type="SAM" id="Phobius"/>
    </source>
</evidence>
<gene>
    <name evidence="3" type="ORF">UFOPK2242_01024</name>
</gene>
<keyword evidence="2" id="KW-0812">Transmembrane</keyword>
<feature type="compositionally biased region" description="Low complexity" evidence="1">
    <location>
        <begin position="187"/>
        <end position="204"/>
    </location>
</feature>
<feature type="compositionally biased region" description="Low complexity" evidence="1">
    <location>
        <begin position="221"/>
        <end position="234"/>
    </location>
</feature>
<protein>
    <submittedName>
        <fullName evidence="3">Unannotated protein</fullName>
    </submittedName>
</protein>
<accession>A0A6J6LJW6</accession>
<name>A0A6J6LJW6_9ZZZZ</name>
<feature type="transmembrane region" description="Helical" evidence="2">
    <location>
        <begin position="255"/>
        <end position="274"/>
    </location>
</feature>
<evidence type="ECO:0000256" key="1">
    <source>
        <dbReference type="SAM" id="MobiDB-lite"/>
    </source>
</evidence>
<keyword evidence="2" id="KW-0472">Membrane</keyword>
<feature type="region of interest" description="Disordered" evidence="1">
    <location>
        <begin position="165"/>
        <end position="234"/>
    </location>
</feature>
<dbReference type="AlphaFoldDB" id="A0A6J6LJW6"/>
<sequence length="284" mass="27955">MLKNLRVARLGLALTVALGASSIAMPVAVAAPSVNRAAVIVETSSGTNRIVIEFTEDSITGIEALRRAGAEPVLYSYSGVGGAVCRLFGVGRDSGADCLGGTGGDARYWAYFRSASGTSSFKYSSIGAGSTTVRDGDVEGWRFGTGAAPAYVSLASLLGGETTTSTTTTSIVTPTSIPAAGTQPNSPGAGMPAGTPVAGAVGAGDESTNASGILEGPSGADDNSSGSSPRDRSISGVPAVAVLEVPAAGGGKGPGSLILLALGLSGLVGCTIWARKARARASSR</sequence>
<reference evidence="3" key="1">
    <citation type="submission" date="2020-05" db="EMBL/GenBank/DDBJ databases">
        <authorList>
            <person name="Chiriac C."/>
            <person name="Salcher M."/>
            <person name="Ghai R."/>
            <person name="Kavagutti S V."/>
        </authorList>
    </citation>
    <scope>NUCLEOTIDE SEQUENCE</scope>
</reference>